<dbReference type="Pfam" id="PF14273">
    <property type="entry name" value="DUF4360"/>
    <property type="match status" value="1"/>
</dbReference>
<evidence type="ECO:0000313" key="3">
    <source>
        <dbReference type="Proteomes" id="UP000275078"/>
    </source>
</evidence>
<keyword evidence="1" id="KW-0732">Signal</keyword>
<evidence type="ECO:0000313" key="2">
    <source>
        <dbReference type="EMBL" id="RPA80553.1"/>
    </source>
</evidence>
<dbReference type="EMBL" id="ML119687">
    <property type="protein sequence ID" value="RPA80553.1"/>
    <property type="molecule type" value="Genomic_DNA"/>
</dbReference>
<evidence type="ECO:0000256" key="1">
    <source>
        <dbReference type="SAM" id="SignalP"/>
    </source>
</evidence>
<dbReference type="STRING" id="1160509.A0A3N4I375"/>
<accession>A0A3N4I375</accession>
<name>A0A3N4I375_ASCIM</name>
<dbReference type="PROSITE" id="PS51257">
    <property type="entry name" value="PROKAR_LIPOPROTEIN"/>
    <property type="match status" value="1"/>
</dbReference>
<dbReference type="PANTHER" id="PTHR38847">
    <property type="match status" value="1"/>
</dbReference>
<reference evidence="2 3" key="1">
    <citation type="journal article" date="2018" name="Nat. Ecol. Evol.">
        <title>Pezizomycetes genomes reveal the molecular basis of ectomycorrhizal truffle lifestyle.</title>
        <authorList>
            <person name="Murat C."/>
            <person name="Payen T."/>
            <person name="Noel B."/>
            <person name="Kuo A."/>
            <person name="Morin E."/>
            <person name="Chen J."/>
            <person name="Kohler A."/>
            <person name="Krizsan K."/>
            <person name="Balestrini R."/>
            <person name="Da Silva C."/>
            <person name="Montanini B."/>
            <person name="Hainaut M."/>
            <person name="Levati E."/>
            <person name="Barry K.W."/>
            <person name="Belfiori B."/>
            <person name="Cichocki N."/>
            <person name="Clum A."/>
            <person name="Dockter R.B."/>
            <person name="Fauchery L."/>
            <person name="Guy J."/>
            <person name="Iotti M."/>
            <person name="Le Tacon F."/>
            <person name="Lindquist E.A."/>
            <person name="Lipzen A."/>
            <person name="Malagnac F."/>
            <person name="Mello A."/>
            <person name="Molinier V."/>
            <person name="Miyauchi S."/>
            <person name="Poulain J."/>
            <person name="Riccioni C."/>
            <person name="Rubini A."/>
            <person name="Sitrit Y."/>
            <person name="Splivallo R."/>
            <person name="Traeger S."/>
            <person name="Wang M."/>
            <person name="Zifcakova L."/>
            <person name="Wipf D."/>
            <person name="Zambonelli A."/>
            <person name="Paolocci F."/>
            <person name="Nowrousian M."/>
            <person name="Ottonello S."/>
            <person name="Baldrian P."/>
            <person name="Spatafora J.W."/>
            <person name="Henrissat B."/>
            <person name="Nagy L.G."/>
            <person name="Aury J.M."/>
            <person name="Wincker P."/>
            <person name="Grigoriev I.V."/>
            <person name="Bonfante P."/>
            <person name="Martin F.M."/>
        </authorList>
    </citation>
    <scope>NUCLEOTIDE SEQUENCE [LARGE SCALE GENOMIC DNA]</scope>
    <source>
        <strain evidence="2 3">RN42</strain>
    </source>
</reference>
<dbReference type="AlphaFoldDB" id="A0A3N4I375"/>
<organism evidence="2 3">
    <name type="scientific">Ascobolus immersus RN42</name>
    <dbReference type="NCBI Taxonomy" id="1160509"/>
    <lineage>
        <taxon>Eukaryota</taxon>
        <taxon>Fungi</taxon>
        <taxon>Dikarya</taxon>
        <taxon>Ascomycota</taxon>
        <taxon>Pezizomycotina</taxon>
        <taxon>Pezizomycetes</taxon>
        <taxon>Pezizales</taxon>
        <taxon>Ascobolaceae</taxon>
        <taxon>Ascobolus</taxon>
    </lineage>
</organism>
<proteinExistence type="predicted"/>
<feature type="chain" id="PRO_5018141578" description="Secreted protein" evidence="1">
    <location>
        <begin position="19"/>
        <end position="189"/>
    </location>
</feature>
<evidence type="ECO:0008006" key="4">
    <source>
        <dbReference type="Google" id="ProtNLM"/>
    </source>
</evidence>
<dbReference type="Proteomes" id="UP000275078">
    <property type="component" value="Unassembled WGS sequence"/>
</dbReference>
<dbReference type="PANTHER" id="PTHR38847:SF1">
    <property type="entry name" value="PSEUDOURIDINE SYNTHASE RSUA_RLUA-LIKE DOMAIN-CONTAINING PROTEIN"/>
    <property type="match status" value="1"/>
</dbReference>
<protein>
    <recommendedName>
        <fullName evidence="4">Secreted protein</fullName>
    </recommendedName>
</protein>
<dbReference type="InterPro" id="IPR025649">
    <property type="entry name" value="DUF4360"/>
</dbReference>
<dbReference type="OrthoDB" id="152248at2759"/>
<keyword evidence="3" id="KW-1185">Reference proteome</keyword>
<feature type="signal peptide" evidence="1">
    <location>
        <begin position="1"/>
        <end position="18"/>
    </location>
</feature>
<gene>
    <name evidence="2" type="ORF">BJ508DRAFT_415357</name>
</gene>
<sequence>MVGIKTLSLALLASTAAAVEFTVQTFQYAGTGCAGYHQSIPAGATFSDSEPFLTLGFSSLDAALGNGASVVDQRTACNLIVQLSYPKGYKYRVASTRTTGNVDIDTGVTAVTRSYYYFAGLSSDAGSTYSIAGPKHATFNVKNSYASLWSPCGENPSLVFNTQVRLTGSGAGKANIATWGDISLEWAKC</sequence>